<sequence length="84" mass="9605">MVIFVATKEGFKELKEIILTGRYPVWVGADVLSKEEMAEVREDGVYLTNFLYPIDLNNAEVVSEALESIALHHPEERVWLECIP</sequence>
<accession>A0A7W4WGA9</accession>
<evidence type="ECO:0000313" key="1">
    <source>
        <dbReference type="EMBL" id="MBB3063691.1"/>
    </source>
</evidence>
<reference evidence="1 2" key="1">
    <citation type="submission" date="2020-08" db="EMBL/GenBank/DDBJ databases">
        <title>Genomic Encyclopedia of Type Strains, Phase III (KMG-III): the genomes of soil and plant-associated and newly described type strains.</title>
        <authorList>
            <person name="Whitman W."/>
        </authorList>
    </citation>
    <scope>NUCLEOTIDE SEQUENCE [LARGE SCALE GENOMIC DNA]</scope>
    <source>
        <strain evidence="1 2">CECT 8799</strain>
    </source>
</reference>
<evidence type="ECO:0000313" key="2">
    <source>
        <dbReference type="Proteomes" id="UP000535937"/>
    </source>
</evidence>
<dbReference type="RefSeq" id="WP_183464079.1">
    <property type="nucleotide sequence ID" value="NZ_JACHWZ010000053.1"/>
</dbReference>
<dbReference type="AlphaFoldDB" id="A0A7W4WGA9"/>
<proteinExistence type="predicted"/>
<name>A0A7W4WGA9_9GAMM</name>
<protein>
    <submittedName>
        <fullName evidence="1">Uncharacterized protein</fullName>
    </submittedName>
</protein>
<gene>
    <name evidence="1" type="ORF">FHS09_004563</name>
</gene>
<dbReference type="EMBL" id="JACHWZ010000053">
    <property type="protein sequence ID" value="MBB3063691.1"/>
    <property type="molecule type" value="Genomic_DNA"/>
</dbReference>
<keyword evidence="2" id="KW-1185">Reference proteome</keyword>
<dbReference type="Proteomes" id="UP000535937">
    <property type="component" value="Unassembled WGS sequence"/>
</dbReference>
<comment type="caution">
    <text evidence="1">The sequence shown here is derived from an EMBL/GenBank/DDBJ whole genome shotgun (WGS) entry which is preliminary data.</text>
</comment>
<organism evidence="1 2">
    <name type="scientific">Microbulbifer rhizosphaerae</name>
    <dbReference type="NCBI Taxonomy" id="1562603"/>
    <lineage>
        <taxon>Bacteria</taxon>
        <taxon>Pseudomonadati</taxon>
        <taxon>Pseudomonadota</taxon>
        <taxon>Gammaproteobacteria</taxon>
        <taxon>Cellvibrionales</taxon>
        <taxon>Microbulbiferaceae</taxon>
        <taxon>Microbulbifer</taxon>
    </lineage>
</organism>